<reference evidence="2" key="1">
    <citation type="submission" date="2015-04" db="EMBL/GenBank/DDBJ databases">
        <authorList>
            <person name="Syromyatnikov M.Y."/>
            <person name="Popov V.N."/>
        </authorList>
    </citation>
    <scope>NUCLEOTIDE SEQUENCE</scope>
    <source>
        <strain evidence="2">MO-1</strain>
    </source>
</reference>
<proteinExistence type="predicted"/>
<feature type="compositionally biased region" description="Basic and acidic residues" evidence="1">
    <location>
        <begin position="191"/>
        <end position="204"/>
    </location>
</feature>
<evidence type="ECO:0000313" key="2">
    <source>
        <dbReference type="EMBL" id="CRH04388.1"/>
    </source>
</evidence>
<gene>
    <name evidence="2" type="ORF">MAGMO_0174</name>
</gene>
<dbReference type="EMBL" id="LO017727">
    <property type="protein sequence ID" value="CRH04388.1"/>
    <property type="molecule type" value="Genomic_DNA"/>
</dbReference>
<sequence length="223" mass="24316">MQLDAIRSKLEGAFTTIAEQQMAGLPLLNPIIKVEVVGLQPWQDGWCGVVITPWLMALMVGQGDGEPWDDMTLGDKVESSFPERSHQLTVNEFDGVGRCLTLSLESPMKAFPTHDSAVSRAESFISLLMLPPKEDAIPVDEVPADEARIQRFLSGEDMREIFEEEKAAMLAESGLTSREGSDACPASSESLVEKAREPMSRRDLLTGLRGEGTKAEQPTGEPG</sequence>
<accession>A0A1S7LCX3</accession>
<organism evidence="2">
    <name type="scientific">Magnetococcus massalia (strain MO-1)</name>
    <dbReference type="NCBI Taxonomy" id="451514"/>
    <lineage>
        <taxon>Bacteria</taxon>
        <taxon>Pseudomonadati</taxon>
        <taxon>Pseudomonadota</taxon>
        <taxon>Magnetococcia</taxon>
        <taxon>Magnetococcales</taxon>
        <taxon>Magnetococcaceae</taxon>
        <taxon>Magnetococcus</taxon>
    </lineage>
</organism>
<dbReference type="NCBIfam" id="TIGR03993">
    <property type="entry name" value="hydrog_HybE"/>
    <property type="match status" value="1"/>
</dbReference>
<dbReference type="Pfam" id="PF11939">
    <property type="entry name" value="NiFe-hyd_HybE"/>
    <property type="match status" value="1"/>
</dbReference>
<dbReference type="InterPro" id="IPR023994">
    <property type="entry name" value="NiFe-hyd_HybE"/>
</dbReference>
<dbReference type="AlphaFoldDB" id="A0A1S7LCX3"/>
<feature type="region of interest" description="Disordered" evidence="1">
    <location>
        <begin position="172"/>
        <end position="223"/>
    </location>
</feature>
<dbReference type="Gene3D" id="3.30.1460.40">
    <property type="entry name" value="[NiFe]-hydrogenase assembly chaperone, HybE"/>
    <property type="match status" value="1"/>
</dbReference>
<name>A0A1S7LCX3_MAGMO</name>
<protein>
    <submittedName>
        <fullName evidence="2">Uncharacterized protein</fullName>
    </submittedName>
</protein>
<evidence type="ECO:0000256" key="1">
    <source>
        <dbReference type="SAM" id="MobiDB-lite"/>
    </source>
</evidence>
<dbReference type="InterPro" id="IPR038530">
    <property type="entry name" value="NiFe-hyd_HybE_sf"/>
</dbReference>